<organism evidence="5">
    <name type="scientific">Nocardia globerula</name>
    <dbReference type="NCBI Taxonomy" id="1818"/>
    <lineage>
        <taxon>Bacteria</taxon>
        <taxon>Bacillati</taxon>
        <taxon>Actinomycetota</taxon>
        <taxon>Actinomycetes</taxon>
        <taxon>Mycobacteriales</taxon>
        <taxon>Nocardiaceae</taxon>
        <taxon>Nocardia</taxon>
    </lineage>
</organism>
<dbReference type="InterPro" id="IPR046373">
    <property type="entry name" value="Acyl-CoA_Oxase/DH_mid-dom_sf"/>
</dbReference>
<dbReference type="GO" id="GO:0008470">
    <property type="term" value="F:3-methylbutanoyl-CoA dehydrogenase activity"/>
    <property type="evidence" value="ECO:0007669"/>
    <property type="project" value="TreeGrafter"/>
</dbReference>
<evidence type="ECO:0000259" key="4">
    <source>
        <dbReference type="Pfam" id="PF08028"/>
    </source>
</evidence>
<gene>
    <name evidence="5" type="ORF">FNL38_107111</name>
</gene>
<reference evidence="5" key="1">
    <citation type="submission" date="2019-07" db="EMBL/GenBank/DDBJ databases">
        <title>Genomic Encyclopedia of Type Strains, Phase IV (KMG-IV): sequencing the most valuable type-strain genomes for metagenomic binning, comparative biology and taxonomic classification.</title>
        <authorList>
            <person name="Goeker M."/>
        </authorList>
    </citation>
    <scope>NUCLEOTIDE SEQUENCE</scope>
    <source>
        <strain evidence="5">DSM 44596</strain>
    </source>
</reference>
<dbReference type="SUPFAM" id="SSF56645">
    <property type="entry name" value="Acyl-CoA dehydrogenase NM domain-like"/>
    <property type="match status" value="1"/>
</dbReference>
<evidence type="ECO:0000313" key="5">
    <source>
        <dbReference type="EMBL" id="TYQ01690.1"/>
    </source>
</evidence>
<keyword evidence="1" id="KW-0560">Oxidoreductase</keyword>
<proteinExistence type="predicted"/>
<dbReference type="PIRSF" id="PIRSF016578">
    <property type="entry name" value="HsaA"/>
    <property type="match status" value="1"/>
</dbReference>
<feature type="domain" description="Acyl-CoA dehydrogenase C-terminal" evidence="4">
    <location>
        <begin position="254"/>
        <end position="387"/>
    </location>
</feature>
<dbReference type="Pfam" id="PF02771">
    <property type="entry name" value="Acyl-CoA_dh_N"/>
    <property type="match status" value="1"/>
</dbReference>
<dbReference type="AlphaFoldDB" id="A0A652YJV0"/>
<comment type="caution">
    <text evidence="5">The sequence shown here is derived from an EMBL/GenBank/DDBJ whole genome shotgun (WGS) entry which is preliminary data.</text>
</comment>
<feature type="compositionally biased region" description="Pro residues" evidence="2">
    <location>
        <begin position="10"/>
        <end position="19"/>
    </location>
</feature>
<dbReference type="InterPro" id="IPR037069">
    <property type="entry name" value="AcylCoA_DH/ox_N_sf"/>
</dbReference>
<evidence type="ECO:0000259" key="3">
    <source>
        <dbReference type="Pfam" id="PF02771"/>
    </source>
</evidence>
<dbReference type="GO" id="GO:0006552">
    <property type="term" value="P:L-leucine catabolic process"/>
    <property type="evidence" value="ECO:0007669"/>
    <property type="project" value="TreeGrafter"/>
</dbReference>
<dbReference type="Gene3D" id="1.10.540.10">
    <property type="entry name" value="Acyl-CoA dehydrogenase/oxidase, N-terminal domain"/>
    <property type="match status" value="1"/>
</dbReference>
<dbReference type="InterPro" id="IPR009100">
    <property type="entry name" value="AcylCoA_DH/oxidase_NM_dom_sf"/>
</dbReference>
<dbReference type="Pfam" id="PF08028">
    <property type="entry name" value="Acyl-CoA_dh_2"/>
    <property type="match status" value="1"/>
</dbReference>
<sequence>MTSTLETPTNPLPPGPIDPGPVTRRLGLAELFSKIRVGASDRDRDHDIPYGLVDELKQAGIGALRLPVEAGGHGISLVELFDVVADLASADPSIAHALRNHFGFVENALSLSVVGIRGRLLEETARGKLVFGSYGERTTPTSGDAQADFTTTVRKRDGQLLLRGEKFYSTGNLYADYLVVKGNWETGKPVTVAIPATRVGIDRTDDWDGIGQRLTGSGSTRYVDVIVRDDEVLPEDGPSVDKYEASFAQLYLTTVIAGIVRNIVADSVEAVNARSRNYFHGQADHPSGEAVVHHTIGQISAYSFAVTSAVRAAAQVLDAAVRATDPDERAELRLAAALDVSKAKVIADELAGKAGWLLFETGGASTTSQSKNLDRHWRNARTLSSHNPGSYKLRYLGAYEVNGELPPPISYF</sequence>
<evidence type="ECO:0000256" key="2">
    <source>
        <dbReference type="SAM" id="MobiDB-lite"/>
    </source>
</evidence>
<dbReference type="InterPro" id="IPR013786">
    <property type="entry name" value="AcylCoA_DH/ox_N"/>
</dbReference>
<name>A0A652YJV0_NOCGL</name>
<dbReference type="SUPFAM" id="SSF47203">
    <property type="entry name" value="Acyl-CoA dehydrogenase C-terminal domain-like"/>
    <property type="match status" value="1"/>
</dbReference>
<accession>A0A652YJV0</accession>
<feature type="domain" description="Acyl-CoA dehydrogenase/oxidase N-terminal" evidence="3">
    <location>
        <begin position="38"/>
        <end position="108"/>
    </location>
</feature>
<dbReference type="Gene3D" id="2.40.110.10">
    <property type="entry name" value="Butyryl-CoA Dehydrogenase, subunit A, domain 2"/>
    <property type="match status" value="1"/>
</dbReference>
<dbReference type="InterPro" id="IPR013107">
    <property type="entry name" value="Acyl-CoA_DH_C"/>
</dbReference>
<feature type="region of interest" description="Disordered" evidence="2">
    <location>
        <begin position="1"/>
        <end position="21"/>
    </location>
</feature>
<dbReference type="Gene3D" id="1.20.140.10">
    <property type="entry name" value="Butyryl-CoA Dehydrogenase, subunit A, domain 3"/>
    <property type="match status" value="1"/>
</dbReference>
<evidence type="ECO:0000256" key="1">
    <source>
        <dbReference type="ARBA" id="ARBA00023002"/>
    </source>
</evidence>
<dbReference type="InterPro" id="IPR036250">
    <property type="entry name" value="AcylCo_DH-like_C"/>
</dbReference>
<dbReference type="GO" id="GO:0050660">
    <property type="term" value="F:flavin adenine dinucleotide binding"/>
    <property type="evidence" value="ECO:0007669"/>
    <property type="project" value="InterPro"/>
</dbReference>
<dbReference type="EMBL" id="VNIQ01000007">
    <property type="protein sequence ID" value="TYQ01690.1"/>
    <property type="molecule type" value="Genomic_DNA"/>
</dbReference>
<protein>
    <submittedName>
        <fullName evidence="5">Alkylation response protein AidB-like acyl-CoA dehydrogenase</fullName>
    </submittedName>
</protein>
<dbReference type="PANTHER" id="PTHR43884:SF12">
    <property type="entry name" value="ISOVALERYL-COA DEHYDROGENASE, MITOCHONDRIAL-RELATED"/>
    <property type="match status" value="1"/>
</dbReference>
<dbReference type="PANTHER" id="PTHR43884">
    <property type="entry name" value="ACYL-COA DEHYDROGENASE"/>
    <property type="match status" value="1"/>
</dbReference>